<proteinExistence type="predicted"/>
<dbReference type="RefSeq" id="WP_161861378.1">
    <property type="nucleotide sequence ID" value="NZ_CP046620.1"/>
</dbReference>
<feature type="transmembrane region" description="Helical" evidence="1">
    <location>
        <begin position="136"/>
        <end position="157"/>
    </location>
</feature>
<keyword evidence="1" id="KW-0472">Membrane</keyword>
<dbReference type="Proteomes" id="UP000464495">
    <property type="component" value="Chromosome"/>
</dbReference>
<evidence type="ECO:0000313" key="2">
    <source>
        <dbReference type="EMBL" id="QHQ34812.1"/>
    </source>
</evidence>
<protein>
    <recommendedName>
        <fullName evidence="4">Yip1 domain-containing protein</fullName>
    </recommendedName>
</protein>
<keyword evidence="1" id="KW-1133">Transmembrane helix</keyword>
<feature type="transmembrane region" description="Helical" evidence="1">
    <location>
        <begin position="164"/>
        <end position="183"/>
    </location>
</feature>
<dbReference type="EMBL" id="CP046620">
    <property type="protein sequence ID" value="QHQ34812.1"/>
    <property type="molecule type" value="Genomic_DNA"/>
</dbReference>
<keyword evidence="3" id="KW-1185">Reference proteome</keyword>
<feature type="transmembrane region" description="Helical" evidence="1">
    <location>
        <begin position="28"/>
        <end position="45"/>
    </location>
</feature>
<feature type="transmembrane region" description="Helical" evidence="1">
    <location>
        <begin position="65"/>
        <end position="89"/>
    </location>
</feature>
<accession>A0A6P1T2T2</accession>
<evidence type="ECO:0000313" key="3">
    <source>
        <dbReference type="Proteomes" id="UP000464495"/>
    </source>
</evidence>
<sequence length="184" mass="19529">MQTIVEAYRDVPGDFARRSAHPPGEPRLLVYAFVAGLAGFVSGLPGTLAEARAGIAETGEGEVSAYLIAAFFGAVFIFPLFLYGLAALVRVISRMFGGTGTGPGTRHAVFWGVLLALPLGILGALAGPWLAGVHLWLLNGILYLGFLWLLSGTVLVAENFRHRAKVIFAFLVPSLFFLALAVLS</sequence>
<dbReference type="AlphaFoldDB" id="A0A6P1T2T2"/>
<keyword evidence="1" id="KW-0812">Transmembrane</keyword>
<gene>
    <name evidence="2" type="ORF">GO499_06165</name>
</gene>
<dbReference type="KEGG" id="amaq:GO499_06165"/>
<evidence type="ECO:0008006" key="4">
    <source>
        <dbReference type="Google" id="ProtNLM"/>
    </source>
</evidence>
<evidence type="ECO:0000256" key="1">
    <source>
        <dbReference type="SAM" id="Phobius"/>
    </source>
</evidence>
<organism evidence="2 3">
    <name type="scientific">Algicella marina</name>
    <dbReference type="NCBI Taxonomy" id="2683284"/>
    <lineage>
        <taxon>Bacteria</taxon>
        <taxon>Pseudomonadati</taxon>
        <taxon>Pseudomonadota</taxon>
        <taxon>Alphaproteobacteria</taxon>
        <taxon>Rhodobacterales</taxon>
        <taxon>Paracoccaceae</taxon>
        <taxon>Algicella</taxon>
    </lineage>
</organism>
<name>A0A6P1T2T2_9RHOB</name>
<reference evidence="2 3" key="1">
    <citation type="submission" date="2019-12" db="EMBL/GenBank/DDBJ databases">
        <title>Complete genome sequence of Algicella marina strain 9Alg 56(T) isolated from the red alga Tichocarpus crinitus.</title>
        <authorList>
            <person name="Kim S.-G."/>
            <person name="Nedashkovskaya O.I."/>
        </authorList>
    </citation>
    <scope>NUCLEOTIDE SEQUENCE [LARGE SCALE GENOMIC DNA]</scope>
    <source>
        <strain evidence="2 3">9Alg 56</strain>
    </source>
</reference>
<feature type="transmembrane region" description="Helical" evidence="1">
    <location>
        <begin position="109"/>
        <end position="130"/>
    </location>
</feature>